<reference evidence="1" key="1">
    <citation type="submission" date="2020-05" db="EMBL/GenBank/DDBJ databases">
        <authorList>
            <person name="Chiriac C."/>
            <person name="Salcher M."/>
            <person name="Ghai R."/>
            <person name="Kavagutti S V."/>
        </authorList>
    </citation>
    <scope>NUCLEOTIDE SEQUENCE</scope>
</reference>
<accession>A0A6J7MYA2</accession>
<gene>
    <name evidence="1" type="ORF">UFOPK4000_00332</name>
</gene>
<protein>
    <submittedName>
        <fullName evidence="1">Unannotated protein</fullName>
    </submittedName>
</protein>
<proteinExistence type="predicted"/>
<organism evidence="1">
    <name type="scientific">freshwater metagenome</name>
    <dbReference type="NCBI Taxonomy" id="449393"/>
    <lineage>
        <taxon>unclassified sequences</taxon>
        <taxon>metagenomes</taxon>
        <taxon>ecological metagenomes</taxon>
    </lineage>
</organism>
<name>A0A6J7MYA2_9ZZZZ</name>
<dbReference type="AlphaFoldDB" id="A0A6J7MYA2"/>
<dbReference type="EMBL" id="CAFBOT010000035">
    <property type="protein sequence ID" value="CAB4984888.1"/>
    <property type="molecule type" value="Genomic_DNA"/>
</dbReference>
<sequence>MPSTTTWAASLRSILPALAKSVASELNPEAARASAAAALRSVSVVSFAFSPMPTKMVIAPLSAGTIYVWPTFPVKPSVSSVFRESEMPLGSAPSDATATPTAATPAGILFATVNDIVVSLFCVFRSHL</sequence>
<evidence type="ECO:0000313" key="1">
    <source>
        <dbReference type="EMBL" id="CAB4984888.1"/>
    </source>
</evidence>